<sequence length="290" mass="32591">MPRIIARSNPVVFKTQAIRVEATPECLRYIPVGSPMNFADMLALRNPISVDDPERFSLTVANLGVSADLRVTLQGRDFHLMVRQDRPDRGDRVLKLLSGYVPAHELRVPLLTAMTEIAEELLLEGRGGWLQGQYQNTWLPTPYASELPVDSESHFSLSPERGHTRPVYCGELQLQERPRAYVHLPTNSLQLVYHLQIELPDEATQLSALHADEKLDTEGQLTASMDYEAPEVFLVEQLAPLEASRLYTLEKGQLVEQDPTGIVLSEALAPQQGWIIDAQRTYWPDGLAVF</sequence>
<dbReference type="OrthoDB" id="6961954at2"/>
<gene>
    <name evidence="1" type="ORF">SAMN05216421_0349</name>
</gene>
<dbReference type="AlphaFoldDB" id="A0A1H1M236"/>
<keyword evidence="2" id="KW-1185">Reference proteome</keyword>
<dbReference type="EMBL" id="LT629736">
    <property type="protein sequence ID" value="SDR80552.1"/>
    <property type="molecule type" value="Genomic_DNA"/>
</dbReference>
<dbReference type="Proteomes" id="UP000243207">
    <property type="component" value="Chromosome I"/>
</dbReference>
<evidence type="ECO:0000313" key="1">
    <source>
        <dbReference type="EMBL" id="SDR80552.1"/>
    </source>
</evidence>
<accession>A0A1H1M236</accession>
<dbReference type="STRING" id="487184.SAMN05216421_0349"/>
<reference evidence="2" key="1">
    <citation type="submission" date="2016-10" db="EMBL/GenBank/DDBJ databases">
        <authorList>
            <person name="Varghese N."/>
            <person name="Submissions S."/>
        </authorList>
    </citation>
    <scope>NUCLEOTIDE SEQUENCE [LARGE SCALE GENOMIC DNA]</scope>
    <source>
        <strain evidence="2">NRRL B-51270</strain>
    </source>
</reference>
<protein>
    <recommendedName>
        <fullName evidence="3">Metal ABC transporter ATPase</fullName>
    </recommendedName>
</protein>
<name>A0A1H1M236_9GAMM</name>
<proteinExistence type="predicted"/>
<organism evidence="1 2">
    <name type="scientific">Halopseudomonas xinjiangensis</name>
    <dbReference type="NCBI Taxonomy" id="487184"/>
    <lineage>
        <taxon>Bacteria</taxon>
        <taxon>Pseudomonadati</taxon>
        <taxon>Pseudomonadota</taxon>
        <taxon>Gammaproteobacteria</taxon>
        <taxon>Pseudomonadales</taxon>
        <taxon>Pseudomonadaceae</taxon>
        <taxon>Halopseudomonas</taxon>
    </lineage>
</organism>
<dbReference type="RefSeq" id="WP_093391532.1">
    <property type="nucleotide sequence ID" value="NZ_LT629736.1"/>
</dbReference>
<evidence type="ECO:0000313" key="2">
    <source>
        <dbReference type="Proteomes" id="UP000243207"/>
    </source>
</evidence>
<evidence type="ECO:0008006" key="3">
    <source>
        <dbReference type="Google" id="ProtNLM"/>
    </source>
</evidence>